<reference evidence="2 3" key="1">
    <citation type="submission" date="2021-07" db="EMBL/GenBank/DDBJ databases">
        <title>Whole genome sequencing of non-tuberculosis mycobacteria type-strains.</title>
        <authorList>
            <person name="Igarashi Y."/>
            <person name="Osugi A."/>
            <person name="Mitarai S."/>
        </authorList>
    </citation>
    <scope>NUCLEOTIDE SEQUENCE [LARGE SCALE GENOMIC DNA]</scope>
    <source>
        <strain evidence="2 3">JCM 16370</strain>
    </source>
</reference>
<organism evidence="2 3">
    <name type="scientific">Mycolicibacterium pallens</name>
    <dbReference type="NCBI Taxonomy" id="370524"/>
    <lineage>
        <taxon>Bacteria</taxon>
        <taxon>Bacillati</taxon>
        <taxon>Actinomycetota</taxon>
        <taxon>Actinomycetes</taxon>
        <taxon>Mycobacteriales</taxon>
        <taxon>Mycobacteriaceae</taxon>
        <taxon>Mycolicibacterium</taxon>
    </lineage>
</organism>
<feature type="transmembrane region" description="Helical" evidence="1">
    <location>
        <begin position="51"/>
        <end position="70"/>
    </location>
</feature>
<evidence type="ECO:0000256" key="1">
    <source>
        <dbReference type="SAM" id="Phobius"/>
    </source>
</evidence>
<dbReference type="EMBL" id="CP080333">
    <property type="protein sequence ID" value="QYL19139.1"/>
    <property type="molecule type" value="Genomic_DNA"/>
</dbReference>
<keyword evidence="1" id="KW-0472">Membrane</keyword>
<feature type="transmembrane region" description="Helical" evidence="1">
    <location>
        <begin position="13"/>
        <end position="31"/>
    </location>
</feature>
<feature type="transmembrane region" description="Helical" evidence="1">
    <location>
        <begin position="77"/>
        <end position="100"/>
    </location>
</feature>
<feature type="transmembrane region" description="Helical" evidence="1">
    <location>
        <begin position="112"/>
        <end position="135"/>
    </location>
</feature>
<evidence type="ECO:0000313" key="3">
    <source>
        <dbReference type="Proteomes" id="UP000825367"/>
    </source>
</evidence>
<evidence type="ECO:0000313" key="2">
    <source>
        <dbReference type="EMBL" id="QYL19139.1"/>
    </source>
</evidence>
<gene>
    <name evidence="2" type="ORF">K0O64_11990</name>
</gene>
<keyword evidence="3" id="KW-1185">Reference proteome</keyword>
<keyword evidence="1" id="KW-0812">Transmembrane</keyword>
<evidence type="ECO:0008006" key="4">
    <source>
        <dbReference type="Google" id="ProtNLM"/>
    </source>
</evidence>
<proteinExistence type="predicted"/>
<keyword evidence="1" id="KW-1133">Transmembrane helix</keyword>
<dbReference type="Proteomes" id="UP000825367">
    <property type="component" value="Chromosome"/>
</dbReference>
<sequence>MNINHEPRGRTRMFARVIGPFVAAIAIIAALRGSEMTALLAQFTASAVWPWVTGAFVLLGGIAVVAFHQYWRSPAEVLVSVLGWMMVVRGVILIAFPAAFASMANRMIGWHAALTAVYVVMAVIGVYLTFIGYAARRSKEKGTVEAVAKHLRHAA</sequence>
<accession>A0ABX8VMV8</accession>
<name>A0ABX8VMV8_9MYCO</name>
<protein>
    <recommendedName>
        <fullName evidence="4">Transmembrane protein</fullName>
    </recommendedName>
</protein>
<dbReference type="RefSeq" id="WP_220046389.1">
    <property type="nucleotide sequence ID" value="NZ_BAAAVX010000005.1"/>
</dbReference>